<evidence type="ECO:0000313" key="7">
    <source>
        <dbReference type="EMBL" id="CAA6815880.1"/>
    </source>
</evidence>
<comment type="similarity">
    <text evidence="2">Belongs to the AAA ATPase family. RarA/MGS1/WRNIP1 subfamily.</text>
</comment>
<feature type="domain" description="AAA+ ATPase" evidence="6">
    <location>
        <begin position="27"/>
        <end position="140"/>
    </location>
</feature>
<dbReference type="InterPro" id="IPR021886">
    <property type="entry name" value="MgsA_C"/>
</dbReference>
<dbReference type="GO" id="GO:0017116">
    <property type="term" value="F:single-stranded DNA helicase activity"/>
    <property type="evidence" value="ECO:0007669"/>
    <property type="project" value="TreeGrafter"/>
</dbReference>
<keyword evidence="7" id="KW-0347">Helicase</keyword>
<dbReference type="InterPro" id="IPR027417">
    <property type="entry name" value="P-loop_NTPase"/>
</dbReference>
<dbReference type="CDD" id="cd00009">
    <property type="entry name" value="AAA"/>
    <property type="match status" value="1"/>
</dbReference>
<dbReference type="CDD" id="cd18139">
    <property type="entry name" value="HLD_clamp_RarA"/>
    <property type="match status" value="1"/>
</dbReference>
<sequence>MTLDEIIGQGHLLDKGQALRILIEKKKLLHSFFYGPPGCGKTTLARIIAKVLQAPFYELNATTLKIDDLRKIFKTYANALEKPFIFIDEVHRLSKNQQEVLLPFMENNTALIIGASTQNPYYSLTSAMRSRSHLFELKQVNNQALTEQLEKIINKEHLHIKEDAKSFLVSSSFGDVRAMLNLLESAQALGTEVNLEKLKSIRPYALQAGSSQTDSHYDLTSAMIKSIRGSDVNAGIYYLACLINGGEPAEFIARRLCIFASEDIGNANPHALNLASSTLNIVKMIGYPEARISLSQLVIYLASSPKSNAAYRAINKALLAVQSGEIYPIPKNIKHDKIHYLYPHDYGGWIEQNYMSKNMKFYESSKIGFEKTLEEWLSKIKS</sequence>
<dbReference type="FunFam" id="1.20.272.10:FF:000001">
    <property type="entry name" value="Putative AAA family ATPase"/>
    <property type="match status" value="1"/>
</dbReference>
<dbReference type="PANTHER" id="PTHR13779:SF7">
    <property type="entry name" value="ATPASE WRNIP1"/>
    <property type="match status" value="1"/>
</dbReference>
<dbReference type="Pfam" id="PF00004">
    <property type="entry name" value="AAA"/>
    <property type="match status" value="1"/>
</dbReference>
<organism evidence="7">
    <name type="scientific">uncultured Sulfurovum sp</name>
    <dbReference type="NCBI Taxonomy" id="269237"/>
    <lineage>
        <taxon>Bacteria</taxon>
        <taxon>Pseudomonadati</taxon>
        <taxon>Campylobacterota</taxon>
        <taxon>Epsilonproteobacteria</taxon>
        <taxon>Campylobacterales</taxon>
        <taxon>Sulfurovaceae</taxon>
        <taxon>Sulfurovum</taxon>
        <taxon>environmental samples</taxon>
    </lineage>
</organism>
<dbReference type="InterPro" id="IPR032423">
    <property type="entry name" value="AAA_assoc_2"/>
</dbReference>
<dbReference type="AlphaFoldDB" id="A0A6S6SYR7"/>
<accession>A0A6S6SYR7</accession>
<evidence type="ECO:0000256" key="5">
    <source>
        <dbReference type="ARBA" id="ARBA00022840"/>
    </source>
</evidence>
<dbReference type="GO" id="GO:0008047">
    <property type="term" value="F:enzyme activator activity"/>
    <property type="evidence" value="ECO:0007669"/>
    <property type="project" value="TreeGrafter"/>
</dbReference>
<evidence type="ECO:0000256" key="1">
    <source>
        <dbReference type="ARBA" id="ARBA00002393"/>
    </source>
</evidence>
<dbReference type="PANTHER" id="PTHR13779">
    <property type="entry name" value="WERNER HELICASE-INTERACTING PROTEIN 1 FAMILY MEMBER"/>
    <property type="match status" value="1"/>
</dbReference>
<comment type="function">
    <text evidence="1">DNA-dependent ATPase that plays important roles in cellular responses to stalled DNA replication processes.</text>
</comment>
<dbReference type="GO" id="GO:0003677">
    <property type="term" value="F:DNA binding"/>
    <property type="evidence" value="ECO:0007669"/>
    <property type="project" value="InterPro"/>
</dbReference>
<dbReference type="Gene3D" id="3.40.50.300">
    <property type="entry name" value="P-loop containing nucleotide triphosphate hydrolases"/>
    <property type="match status" value="1"/>
</dbReference>
<dbReference type="GO" id="GO:0016887">
    <property type="term" value="F:ATP hydrolysis activity"/>
    <property type="evidence" value="ECO:0007669"/>
    <property type="project" value="InterPro"/>
</dbReference>
<evidence type="ECO:0000256" key="3">
    <source>
        <dbReference type="ARBA" id="ARBA00020776"/>
    </source>
</evidence>
<keyword evidence="4" id="KW-0547">Nucleotide-binding</keyword>
<dbReference type="GO" id="GO:0000731">
    <property type="term" value="P:DNA synthesis involved in DNA repair"/>
    <property type="evidence" value="ECO:0007669"/>
    <property type="project" value="TreeGrafter"/>
</dbReference>
<reference evidence="7" key="1">
    <citation type="submission" date="2020-01" db="EMBL/GenBank/DDBJ databases">
        <authorList>
            <person name="Meier V. D."/>
            <person name="Meier V D."/>
        </authorList>
    </citation>
    <scope>NUCLEOTIDE SEQUENCE</scope>
    <source>
        <strain evidence="7">HLG_WM_MAG_02</strain>
    </source>
</reference>
<evidence type="ECO:0000259" key="6">
    <source>
        <dbReference type="SMART" id="SM00382"/>
    </source>
</evidence>
<dbReference type="Gene3D" id="1.20.272.10">
    <property type="match status" value="1"/>
</dbReference>
<dbReference type="GO" id="GO:0005524">
    <property type="term" value="F:ATP binding"/>
    <property type="evidence" value="ECO:0007669"/>
    <property type="project" value="UniProtKB-KW"/>
</dbReference>
<dbReference type="InterPro" id="IPR051314">
    <property type="entry name" value="AAA_ATPase_RarA/MGS1/WRNIP1"/>
</dbReference>
<dbReference type="SMART" id="SM00382">
    <property type="entry name" value="AAA"/>
    <property type="match status" value="1"/>
</dbReference>
<dbReference type="GO" id="GO:0006261">
    <property type="term" value="P:DNA-templated DNA replication"/>
    <property type="evidence" value="ECO:0007669"/>
    <property type="project" value="TreeGrafter"/>
</dbReference>
<protein>
    <recommendedName>
        <fullName evidence="3">Replication-associated recombination protein A</fullName>
    </recommendedName>
</protein>
<dbReference type="Gene3D" id="1.10.8.60">
    <property type="match status" value="1"/>
</dbReference>
<evidence type="ECO:0000256" key="2">
    <source>
        <dbReference type="ARBA" id="ARBA00008959"/>
    </source>
</evidence>
<evidence type="ECO:0000256" key="4">
    <source>
        <dbReference type="ARBA" id="ARBA00022741"/>
    </source>
</evidence>
<dbReference type="EMBL" id="CACVAZ010000102">
    <property type="protein sequence ID" value="CAA6815880.1"/>
    <property type="molecule type" value="Genomic_DNA"/>
</dbReference>
<dbReference type="SUPFAM" id="SSF48019">
    <property type="entry name" value="post-AAA+ oligomerization domain-like"/>
    <property type="match status" value="1"/>
</dbReference>
<gene>
    <name evidence="7" type="ORF">HELGO_WM17610</name>
</gene>
<keyword evidence="5" id="KW-0067">ATP-binding</keyword>
<dbReference type="Pfam" id="PF12002">
    <property type="entry name" value="MgsA_C"/>
    <property type="match status" value="1"/>
</dbReference>
<dbReference type="InterPro" id="IPR003959">
    <property type="entry name" value="ATPase_AAA_core"/>
</dbReference>
<dbReference type="Pfam" id="PF16193">
    <property type="entry name" value="AAA_assoc_2"/>
    <property type="match status" value="1"/>
</dbReference>
<dbReference type="SUPFAM" id="SSF52540">
    <property type="entry name" value="P-loop containing nucleoside triphosphate hydrolases"/>
    <property type="match status" value="1"/>
</dbReference>
<dbReference type="Gene3D" id="1.10.3710.10">
    <property type="entry name" value="DNA polymerase III clamp loader subunits, C-terminal domain"/>
    <property type="match status" value="1"/>
</dbReference>
<proteinExistence type="inferred from homology"/>
<keyword evidence="7" id="KW-0378">Hydrolase</keyword>
<name>A0A6S6SYR7_9BACT</name>
<dbReference type="InterPro" id="IPR008921">
    <property type="entry name" value="DNA_pol3_clamp-load_cplx_C"/>
</dbReference>
<dbReference type="InterPro" id="IPR003593">
    <property type="entry name" value="AAA+_ATPase"/>
</dbReference>